<evidence type="ECO:0000256" key="1">
    <source>
        <dbReference type="SAM" id="MobiDB-lite"/>
    </source>
</evidence>
<dbReference type="InterPro" id="IPR000241">
    <property type="entry name" value="RlmKL-like_Mtase"/>
</dbReference>
<dbReference type="InterPro" id="IPR002052">
    <property type="entry name" value="DNA_methylase_N6_adenine_CS"/>
</dbReference>
<dbReference type="PROSITE" id="PS00092">
    <property type="entry name" value="N6_MTASE"/>
    <property type="match status" value="1"/>
</dbReference>
<feature type="compositionally biased region" description="Low complexity" evidence="1">
    <location>
        <begin position="40"/>
        <end position="57"/>
    </location>
</feature>
<evidence type="ECO:0000313" key="4">
    <source>
        <dbReference type="Proteomes" id="UP000239485"/>
    </source>
</evidence>
<dbReference type="CDD" id="cd02440">
    <property type="entry name" value="AdoMet_MTases"/>
    <property type="match status" value="1"/>
</dbReference>
<dbReference type="GO" id="GO:0016423">
    <property type="term" value="F:tRNA (guanine) methyltransferase activity"/>
    <property type="evidence" value="ECO:0007669"/>
    <property type="project" value="TreeGrafter"/>
</dbReference>
<organism evidence="3 4">
    <name type="scientific">Kineococcus xinjiangensis</name>
    <dbReference type="NCBI Taxonomy" id="512762"/>
    <lineage>
        <taxon>Bacteria</taxon>
        <taxon>Bacillati</taxon>
        <taxon>Actinomycetota</taxon>
        <taxon>Actinomycetes</taxon>
        <taxon>Kineosporiales</taxon>
        <taxon>Kineosporiaceae</taxon>
        <taxon>Kineococcus</taxon>
    </lineage>
</organism>
<evidence type="ECO:0000259" key="2">
    <source>
        <dbReference type="Pfam" id="PF01170"/>
    </source>
</evidence>
<evidence type="ECO:0000313" key="3">
    <source>
        <dbReference type="EMBL" id="PPK98348.1"/>
    </source>
</evidence>
<dbReference type="PANTHER" id="PTHR14911">
    <property type="entry name" value="THUMP DOMAIN-CONTAINING"/>
    <property type="match status" value="1"/>
</dbReference>
<dbReference type="InterPro" id="IPR029063">
    <property type="entry name" value="SAM-dependent_MTases_sf"/>
</dbReference>
<proteinExistence type="predicted"/>
<feature type="region of interest" description="Disordered" evidence="1">
    <location>
        <begin position="1"/>
        <end position="61"/>
    </location>
</feature>
<keyword evidence="3" id="KW-0808">Transferase</keyword>
<dbReference type="AlphaFoldDB" id="A0A2S6IVH3"/>
<protein>
    <submittedName>
        <fullName evidence="3">23S rRNA G2445 N2-methylase RlmL</fullName>
    </submittedName>
</protein>
<reference evidence="3 4" key="1">
    <citation type="submission" date="2018-02" db="EMBL/GenBank/DDBJ databases">
        <title>Genomic Encyclopedia of Archaeal and Bacterial Type Strains, Phase II (KMG-II): from individual species to whole genera.</title>
        <authorList>
            <person name="Goeker M."/>
        </authorList>
    </citation>
    <scope>NUCLEOTIDE SEQUENCE [LARGE SCALE GENOMIC DNA]</scope>
    <source>
        <strain evidence="3 4">DSM 22857</strain>
    </source>
</reference>
<name>A0A2S6IVH3_9ACTN</name>
<dbReference type="SUPFAM" id="SSF53335">
    <property type="entry name" value="S-adenosyl-L-methionine-dependent methyltransferases"/>
    <property type="match status" value="1"/>
</dbReference>
<gene>
    <name evidence="3" type="ORF">CLV92_10143</name>
</gene>
<sequence length="410" mass="44328">MPERRGAGADGGRRRDRTQPERTQRERPQPERTQRERPQPARAQSARSGAARSQPARVSEPSVHRLELVHLPGLADVVRGELAELPAVRRVRAVPGREDALDVEWSGGLRGALRLRTVVAPFLRLHFDVPRPRSLLSGEHFPRLLTALRTARDLDPATPVRSFRFDAAGRDSTVLRLLADQITAAARLRHDPDDGAVVIRLRRGGEGWDVLVRLGARPLSARAWRRVGHPAAANATVAAAMTRLGGCAPGDRVANLMCGSGTLLVERLLAGPAALAVGVDASEEAVAATRENLAAAGLAEGARLVVADVESPEWAAEGPFDLLLADPPWGDKAGRHSESEQVHRLLLSRAAEVAAPGARLVVLTHEIRVMGRCLREAAASWGLVSELSVFHKGHHPRIYVLHRQAAPPRS</sequence>
<dbReference type="GO" id="GO:0003676">
    <property type="term" value="F:nucleic acid binding"/>
    <property type="evidence" value="ECO:0007669"/>
    <property type="project" value="InterPro"/>
</dbReference>
<dbReference type="GO" id="GO:0030488">
    <property type="term" value="P:tRNA methylation"/>
    <property type="evidence" value="ECO:0007669"/>
    <property type="project" value="TreeGrafter"/>
</dbReference>
<keyword evidence="3" id="KW-0489">Methyltransferase</keyword>
<dbReference type="Proteomes" id="UP000239485">
    <property type="component" value="Unassembled WGS sequence"/>
</dbReference>
<feature type="compositionally biased region" description="Basic and acidic residues" evidence="1">
    <location>
        <begin position="1"/>
        <end position="39"/>
    </location>
</feature>
<keyword evidence="4" id="KW-1185">Reference proteome</keyword>
<dbReference type="Pfam" id="PF01170">
    <property type="entry name" value="UPF0020"/>
    <property type="match status" value="1"/>
</dbReference>
<dbReference type="EMBL" id="PTJD01000001">
    <property type="protein sequence ID" value="PPK98348.1"/>
    <property type="molecule type" value="Genomic_DNA"/>
</dbReference>
<accession>A0A2S6IVH3</accession>
<feature type="domain" description="Ribosomal RNA large subunit methyltransferase K/L-like methyltransferase" evidence="2">
    <location>
        <begin position="222"/>
        <end position="395"/>
    </location>
</feature>
<comment type="caution">
    <text evidence="3">The sequence shown here is derived from an EMBL/GenBank/DDBJ whole genome shotgun (WGS) entry which is preliminary data.</text>
</comment>
<dbReference type="PANTHER" id="PTHR14911:SF13">
    <property type="entry name" value="TRNA (GUANINE(6)-N2)-METHYLTRANSFERASE THUMP3"/>
    <property type="match status" value="1"/>
</dbReference>
<dbReference type="Gene3D" id="3.40.50.150">
    <property type="entry name" value="Vaccinia Virus protein VP39"/>
    <property type="match status" value="1"/>
</dbReference>